<comment type="subcellular location">
    <subcellularLocation>
        <location evidence="1">Cell membrane</location>
        <topology evidence="1">Multi-pass membrane protein</topology>
    </subcellularLocation>
</comment>
<keyword evidence="4 7" id="KW-0812">Transmembrane</keyword>
<gene>
    <name evidence="9" type="ORF">METZ01_LOCUS376018</name>
</gene>
<organism evidence="9">
    <name type="scientific">marine metagenome</name>
    <dbReference type="NCBI Taxonomy" id="408172"/>
    <lineage>
        <taxon>unclassified sequences</taxon>
        <taxon>metagenomes</taxon>
        <taxon>ecological metagenomes</taxon>
    </lineage>
</organism>
<name>A0A382TM39_9ZZZZ</name>
<reference evidence="9" key="1">
    <citation type="submission" date="2018-05" db="EMBL/GenBank/DDBJ databases">
        <authorList>
            <person name="Lanie J.A."/>
            <person name="Ng W.-L."/>
            <person name="Kazmierczak K.M."/>
            <person name="Andrzejewski T.M."/>
            <person name="Davidsen T.M."/>
            <person name="Wayne K.J."/>
            <person name="Tettelin H."/>
            <person name="Glass J.I."/>
            <person name="Rusch D."/>
            <person name="Podicherti R."/>
            <person name="Tsui H.-C.T."/>
            <person name="Winkler M.E."/>
        </authorList>
    </citation>
    <scope>NUCLEOTIDE SEQUENCE</scope>
</reference>
<dbReference type="Pfam" id="PF05977">
    <property type="entry name" value="MFS_3"/>
    <property type="match status" value="1"/>
</dbReference>
<evidence type="ECO:0000313" key="9">
    <source>
        <dbReference type="EMBL" id="SVD23164.1"/>
    </source>
</evidence>
<protein>
    <recommendedName>
        <fullName evidence="8">Major facilitator superfamily (MFS) profile domain-containing protein</fullName>
    </recommendedName>
</protein>
<accession>A0A382TM39</accession>
<dbReference type="SUPFAM" id="SSF103473">
    <property type="entry name" value="MFS general substrate transporter"/>
    <property type="match status" value="1"/>
</dbReference>
<keyword evidence="2" id="KW-0813">Transport</keyword>
<evidence type="ECO:0000256" key="4">
    <source>
        <dbReference type="ARBA" id="ARBA00022692"/>
    </source>
</evidence>
<feature type="non-terminal residue" evidence="9">
    <location>
        <position position="251"/>
    </location>
</feature>
<keyword evidence="3" id="KW-1003">Cell membrane</keyword>
<dbReference type="InterPro" id="IPR010290">
    <property type="entry name" value="TM_effector"/>
</dbReference>
<dbReference type="GO" id="GO:0005886">
    <property type="term" value="C:plasma membrane"/>
    <property type="evidence" value="ECO:0007669"/>
    <property type="project" value="UniProtKB-SubCell"/>
</dbReference>
<feature type="domain" description="Major facilitator superfamily (MFS) profile" evidence="8">
    <location>
        <begin position="33"/>
        <end position="251"/>
    </location>
</feature>
<evidence type="ECO:0000256" key="1">
    <source>
        <dbReference type="ARBA" id="ARBA00004651"/>
    </source>
</evidence>
<dbReference type="PANTHER" id="PTHR23513">
    <property type="entry name" value="INTEGRAL MEMBRANE EFFLUX PROTEIN-RELATED"/>
    <property type="match status" value="1"/>
</dbReference>
<evidence type="ECO:0000256" key="6">
    <source>
        <dbReference type="ARBA" id="ARBA00023136"/>
    </source>
</evidence>
<feature type="transmembrane region" description="Helical" evidence="7">
    <location>
        <begin position="128"/>
        <end position="145"/>
    </location>
</feature>
<dbReference type="PROSITE" id="PS50850">
    <property type="entry name" value="MFS"/>
    <property type="match status" value="1"/>
</dbReference>
<dbReference type="InterPro" id="IPR020846">
    <property type="entry name" value="MFS_dom"/>
</dbReference>
<sequence>MNEPAPDTSLANEVVRRSQLSNVRTFSAFKYPNYRLLWISTLISSGGNWVQQITIGWLAFAITGDALLTGTVAGLRGLPFLIAGPISGVLSDRMDRRRLMLITQLYLALLGLIFASLVAGLLGTEVTVRHLYIFTFMFGAGWAMNNPTRQTLVANSVPREEMMGAIAMNSAAFQITRIIGPTIGGVLIATVGPATNFFIQAGAFVGVFLLVLPLRIPQENFSASQGQSFMTNFREGVTYAVKTPLILALIL</sequence>
<evidence type="ECO:0000256" key="7">
    <source>
        <dbReference type="SAM" id="Phobius"/>
    </source>
</evidence>
<keyword evidence="6 7" id="KW-0472">Membrane</keyword>
<proteinExistence type="predicted"/>
<dbReference type="Gene3D" id="1.20.1250.20">
    <property type="entry name" value="MFS general substrate transporter like domains"/>
    <property type="match status" value="1"/>
</dbReference>
<dbReference type="GO" id="GO:0022857">
    <property type="term" value="F:transmembrane transporter activity"/>
    <property type="evidence" value="ECO:0007669"/>
    <property type="project" value="InterPro"/>
</dbReference>
<dbReference type="InterPro" id="IPR036259">
    <property type="entry name" value="MFS_trans_sf"/>
</dbReference>
<evidence type="ECO:0000256" key="2">
    <source>
        <dbReference type="ARBA" id="ARBA00022448"/>
    </source>
</evidence>
<dbReference type="AlphaFoldDB" id="A0A382TM39"/>
<dbReference type="CDD" id="cd06173">
    <property type="entry name" value="MFS_MefA_like"/>
    <property type="match status" value="1"/>
</dbReference>
<feature type="transmembrane region" description="Helical" evidence="7">
    <location>
        <begin position="166"/>
        <end position="191"/>
    </location>
</feature>
<dbReference type="EMBL" id="UINC01137678">
    <property type="protein sequence ID" value="SVD23164.1"/>
    <property type="molecule type" value="Genomic_DNA"/>
</dbReference>
<evidence type="ECO:0000256" key="3">
    <source>
        <dbReference type="ARBA" id="ARBA00022475"/>
    </source>
</evidence>
<keyword evidence="5 7" id="KW-1133">Transmembrane helix</keyword>
<feature type="transmembrane region" description="Helical" evidence="7">
    <location>
        <begin position="197"/>
        <end position="216"/>
    </location>
</feature>
<evidence type="ECO:0000256" key="5">
    <source>
        <dbReference type="ARBA" id="ARBA00022989"/>
    </source>
</evidence>
<feature type="transmembrane region" description="Helical" evidence="7">
    <location>
        <begin position="99"/>
        <end position="122"/>
    </location>
</feature>
<evidence type="ECO:0000259" key="8">
    <source>
        <dbReference type="PROSITE" id="PS50850"/>
    </source>
</evidence>
<dbReference type="PANTHER" id="PTHR23513:SF11">
    <property type="entry name" value="STAPHYLOFERRIN A TRANSPORTER"/>
    <property type="match status" value="1"/>
</dbReference>